<keyword evidence="2" id="KW-1185">Reference proteome</keyword>
<reference evidence="1 2" key="1">
    <citation type="submission" date="2019-09" db="EMBL/GenBank/DDBJ databases">
        <title>Serinicoccus pratensis sp. nov., isolated from meadow soil.</title>
        <authorList>
            <person name="Zhang W."/>
        </authorList>
    </citation>
    <scope>NUCLEOTIDE SEQUENCE [LARGE SCALE GENOMIC DNA]</scope>
    <source>
        <strain evidence="1 2">W204</strain>
    </source>
</reference>
<dbReference type="RefSeq" id="WP_158060922.1">
    <property type="nucleotide sequence ID" value="NZ_CP044427.1"/>
</dbReference>
<accession>A0A5J6V5E3</accession>
<sequence length="296" mass="31820">MTSVLQARSTIDRPGVAVITAGYRQHDAHLDQIGGLARSAVTPDLHVIISMGDRDLTRGRVPLHHDRWETIVRAMPPGPQRARRVLARDAGARVAVEAGAELLVFLDADALPSLHFVEQYAEALAQPSGRGPRVLCGGLVDPGPRPEAGYQWSRLDQMVAEDLAAGGVAAGQVVPEPQVERLRAASFGITATDLEAIGGMLGPELSTSEHDLDFASRLREAGGSLARLMGVTALRRPRNLADVTPVELDTLAKAANRFEERWDTRLSVVPVLVAAERAGLLRRDKDNLWVRTAAAA</sequence>
<evidence type="ECO:0008006" key="3">
    <source>
        <dbReference type="Google" id="ProtNLM"/>
    </source>
</evidence>
<organism evidence="1 2">
    <name type="scientific">Ornithinimicrobium pratense</name>
    <dbReference type="NCBI Taxonomy" id="2593973"/>
    <lineage>
        <taxon>Bacteria</taxon>
        <taxon>Bacillati</taxon>
        <taxon>Actinomycetota</taxon>
        <taxon>Actinomycetes</taxon>
        <taxon>Micrococcales</taxon>
        <taxon>Ornithinimicrobiaceae</taxon>
        <taxon>Ornithinimicrobium</taxon>
    </lineage>
</organism>
<dbReference type="InterPro" id="IPR029044">
    <property type="entry name" value="Nucleotide-diphossugar_trans"/>
</dbReference>
<dbReference type="AlphaFoldDB" id="A0A5J6V5E3"/>
<dbReference type="KEGG" id="serw:FY030_07215"/>
<evidence type="ECO:0000313" key="2">
    <source>
        <dbReference type="Proteomes" id="UP000326546"/>
    </source>
</evidence>
<dbReference type="Proteomes" id="UP000326546">
    <property type="component" value="Chromosome"/>
</dbReference>
<name>A0A5J6V5E3_9MICO</name>
<gene>
    <name evidence="1" type="ORF">FY030_07215</name>
</gene>
<dbReference type="EMBL" id="CP044427">
    <property type="protein sequence ID" value="QFG68534.1"/>
    <property type="molecule type" value="Genomic_DNA"/>
</dbReference>
<dbReference type="OrthoDB" id="6653642at2"/>
<proteinExistence type="predicted"/>
<protein>
    <recommendedName>
        <fullName evidence="3">Glycosyltransferase family 2 protein</fullName>
    </recommendedName>
</protein>
<evidence type="ECO:0000313" key="1">
    <source>
        <dbReference type="EMBL" id="QFG68534.1"/>
    </source>
</evidence>
<dbReference type="SUPFAM" id="SSF53448">
    <property type="entry name" value="Nucleotide-diphospho-sugar transferases"/>
    <property type="match status" value="1"/>
</dbReference>